<evidence type="ECO:0000313" key="4">
    <source>
        <dbReference type="EMBL" id="PWN68205.1"/>
    </source>
</evidence>
<dbReference type="Pfam" id="PF18962">
    <property type="entry name" value="Por_Secre_tail"/>
    <property type="match status" value="1"/>
</dbReference>
<evidence type="ECO:0000259" key="3">
    <source>
        <dbReference type="Pfam" id="PF18962"/>
    </source>
</evidence>
<feature type="domain" description="Secretion system C-terminal sorting" evidence="3">
    <location>
        <begin position="621"/>
        <end position="689"/>
    </location>
</feature>
<evidence type="ECO:0000313" key="5">
    <source>
        <dbReference type="Proteomes" id="UP000236594"/>
    </source>
</evidence>
<organism evidence="4 5">
    <name type="scientific">Chryseobacterium phosphatilyticum</name>
    <dbReference type="NCBI Taxonomy" id="475075"/>
    <lineage>
        <taxon>Bacteria</taxon>
        <taxon>Pseudomonadati</taxon>
        <taxon>Bacteroidota</taxon>
        <taxon>Flavobacteriia</taxon>
        <taxon>Flavobacteriales</taxon>
        <taxon>Weeksellaceae</taxon>
        <taxon>Chryseobacterium group</taxon>
        <taxon>Chryseobacterium</taxon>
    </lineage>
</organism>
<dbReference type="Proteomes" id="UP000236594">
    <property type="component" value="Unassembled WGS sequence"/>
</dbReference>
<comment type="caution">
    <text evidence="4">The sequence shown here is derived from an EMBL/GenBank/DDBJ whole genome shotgun (WGS) entry which is preliminary data.</text>
</comment>
<dbReference type="SUPFAM" id="SSF110296">
    <property type="entry name" value="Oligoxyloglucan reducing end-specific cellobiohydrolase"/>
    <property type="match status" value="1"/>
</dbReference>
<dbReference type="CDD" id="cd15482">
    <property type="entry name" value="Sialidase_non-viral"/>
    <property type="match status" value="1"/>
</dbReference>
<protein>
    <recommendedName>
        <fullName evidence="3">Secretion system C-terminal sorting domain-containing protein</fullName>
    </recommendedName>
</protein>
<accession>A0A316X3B1</accession>
<sequence>MKKILLLTAILCCILFSSQSLDADWQLTTPFLKAERVVKMEILPDGSYLVKKKNEYDDLLITENDGKTWRQINEMSSVADFAIHNNKGYAVIGYNLIITDPKFSTPGTSHPLPSSYFPQSLFVLNDNTIFISTTNSRIMKSMDGGVTWNVYTVPTVYADKITSVFFTDANTGYCVTDATLGKSFIFKSTDGAATWTKVSETSEKFDKIIFKNPLNGIATLTGGTTRYTLDGGNTWIDANINNSLRDIKIYNNEFVAVGLGIPNKLYRTLTGEVWDSTLIYPSSYYIFTSLAVGGGKFLLGTDNETSDEINHSIFKSTDLVHWIPTNVKWILRGGLMYNNAYASKHLATVGGYVSVDKGMTWKYMPPNVPTGSLSILSNGKGIGIRNNSYEFWRTQNSGLTWTAQNIPYPLTGAVAMKPNGDFAIATRGDNANSYKGYVTTYNATTGWSTPFEVGRHVRVMKFVDNNVGFLLTSEKMMKTIDGGITWTVINFPGVFNQPRDIVFGNSSRIYVGQYCSVDLGNTWFINNNWTSSFTDFEIFDDGMGYGVYKGDVWKTTNYGVSWQKILETKLLYLTGANMGKFAIYKDYIIGTASYGFYALDLVNGTLSTHDARIETNHKMRIYPNPTSSVLFFDSSKEQIKNIVVVDMAGRVFKNIDSPKETSIDISDLAKGNYFVKITTHSKTYLEKVIKK</sequence>
<dbReference type="NCBIfam" id="TIGR04183">
    <property type="entry name" value="Por_Secre_tail"/>
    <property type="match status" value="1"/>
</dbReference>
<dbReference type="Gene3D" id="2.130.10.10">
    <property type="entry name" value="YVTN repeat-like/Quinoprotein amine dehydrogenase"/>
    <property type="match status" value="2"/>
</dbReference>
<feature type="chain" id="PRO_5016436443" description="Secretion system C-terminal sorting domain-containing protein" evidence="2">
    <location>
        <begin position="23"/>
        <end position="691"/>
    </location>
</feature>
<dbReference type="RefSeq" id="WP_109713398.1">
    <property type="nucleotide sequence ID" value="NZ_PPED02000004.1"/>
</dbReference>
<reference evidence="4 5" key="1">
    <citation type="submission" date="2018-04" db="EMBL/GenBank/DDBJ databases">
        <title>Draft Genome Sequence of Phosphate-Solubilizing Chryseobacterium sp. ISE14 that is a Biocontrol and Plant Growth-Promoting Rhizobacterium Isolated from Cucumber.</title>
        <authorList>
            <person name="Jeong J.-J."/>
            <person name="Sang M.K."/>
            <person name="Choi I.-G."/>
            <person name="Kim K.D."/>
        </authorList>
    </citation>
    <scope>NUCLEOTIDE SEQUENCE [LARGE SCALE GENOMIC DNA]</scope>
    <source>
        <strain evidence="4 5">ISE14</strain>
    </source>
</reference>
<name>A0A316X3B1_9FLAO</name>
<evidence type="ECO:0000256" key="2">
    <source>
        <dbReference type="SAM" id="SignalP"/>
    </source>
</evidence>
<feature type="signal peptide" evidence="2">
    <location>
        <begin position="1"/>
        <end position="22"/>
    </location>
</feature>
<dbReference type="InterPro" id="IPR015943">
    <property type="entry name" value="WD40/YVTN_repeat-like_dom_sf"/>
</dbReference>
<keyword evidence="5" id="KW-1185">Reference proteome</keyword>
<proteinExistence type="predicted"/>
<evidence type="ECO:0000256" key="1">
    <source>
        <dbReference type="ARBA" id="ARBA00022729"/>
    </source>
</evidence>
<gene>
    <name evidence="4" type="ORF">C1631_015990</name>
</gene>
<dbReference type="OrthoDB" id="610388at2"/>
<dbReference type="EMBL" id="PPED02000004">
    <property type="protein sequence ID" value="PWN68205.1"/>
    <property type="molecule type" value="Genomic_DNA"/>
</dbReference>
<dbReference type="InterPro" id="IPR026444">
    <property type="entry name" value="Secre_tail"/>
</dbReference>
<keyword evidence="1 2" id="KW-0732">Signal</keyword>
<dbReference type="AlphaFoldDB" id="A0A316X3B1"/>